<dbReference type="Gene3D" id="6.20.220.10">
    <property type="entry name" value="ClpX chaperone, C4-type zinc finger domain"/>
    <property type="match status" value="1"/>
</dbReference>
<dbReference type="EMBL" id="JBHRXZ010000022">
    <property type="protein sequence ID" value="MFC3608374.1"/>
    <property type="molecule type" value="Genomic_DNA"/>
</dbReference>
<dbReference type="Pfam" id="PF06689">
    <property type="entry name" value="zf-C4_ClpX"/>
    <property type="match status" value="1"/>
</dbReference>
<dbReference type="PROSITE" id="PS51902">
    <property type="entry name" value="CLPX_ZB"/>
    <property type="match status" value="1"/>
</dbReference>
<gene>
    <name evidence="9" type="primary">clpX</name>
    <name evidence="9" type="ORF">ACFOMF_11340</name>
</gene>
<dbReference type="RefSeq" id="WP_386364846.1">
    <property type="nucleotide sequence ID" value="NZ_JBHRXZ010000022.1"/>
</dbReference>
<comment type="similarity">
    <text evidence="6">Belongs to the ClpX chaperone family.</text>
</comment>
<keyword evidence="9" id="KW-0378">Hydrolase</keyword>
<accession>A0ABV7T6C5</accession>
<evidence type="ECO:0000256" key="3">
    <source>
        <dbReference type="ARBA" id="ARBA00022833"/>
    </source>
</evidence>
<keyword evidence="10" id="KW-1185">Reference proteome</keyword>
<evidence type="ECO:0000256" key="7">
    <source>
        <dbReference type="SAM" id="MobiDB-lite"/>
    </source>
</evidence>
<comment type="caution">
    <text evidence="9">The sequence shown here is derived from an EMBL/GenBank/DDBJ whole genome shotgun (WGS) entry which is preliminary data.</text>
</comment>
<dbReference type="Gene3D" id="1.10.8.60">
    <property type="match status" value="1"/>
</dbReference>
<keyword evidence="1 6" id="KW-0479">Metal-binding</keyword>
<feature type="region of interest" description="Disordered" evidence="7">
    <location>
        <begin position="416"/>
        <end position="446"/>
    </location>
</feature>
<dbReference type="SUPFAM" id="SSF52540">
    <property type="entry name" value="P-loop containing nucleoside triphosphate hydrolases"/>
    <property type="match status" value="1"/>
</dbReference>
<dbReference type="SUPFAM" id="SSF57716">
    <property type="entry name" value="Glucocorticoid receptor-like (DNA-binding domain)"/>
    <property type="match status" value="1"/>
</dbReference>
<evidence type="ECO:0000256" key="1">
    <source>
        <dbReference type="ARBA" id="ARBA00022723"/>
    </source>
</evidence>
<evidence type="ECO:0000313" key="9">
    <source>
        <dbReference type="EMBL" id="MFC3608374.1"/>
    </source>
</evidence>
<dbReference type="PANTHER" id="PTHR48102">
    <property type="entry name" value="ATP-DEPENDENT CLP PROTEASE ATP-BINDING SUBUNIT CLPX-LIKE, MITOCHONDRIAL-RELATED"/>
    <property type="match status" value="1"/>
</dbReference>
<dbReference type="Pfam" id="PF10431">
    <property type="entry name" value="ClpB_D2-small"/>
    <property type="match status" value="1"/>
</dbReference>
<feature type="binding site" evidence="6">
    <location>
        <position position="12"/>
    </location>
    <ligand>
        <name>Zn(2+)</name>
        <dbReference type="ChEBI" id="CHEBI:29105"/>
    </ligand>
</feature>
<organism evidence="9 10">
    <name type="scientific">Stutzerimonas tarimensis</name>
    <dbReference type="NCBI Taxonomy" id="1507735"/>
    <lineage>
        <taxon>Bacteria</taxon>
        <taxon>Pseudomonadati</taxon>
        <taxon>Pseudomonadota</taxon>
        <taxon>Gammaproteobacteria</taxon>
        <taxon>Pseudomonadales</taxon>
        <taxon>Pseudomonadaceae</taxon>
        <taxon>Stutzerimonas</taxon>
    </lineage>
</organism>
<keyword evidence="4 9" id="KW-0067">ATP-binding</keyword>
<feature type="binding site" evidence="6">
    <location>
        <position position="9"/>
    </location>
    <ligand>
        <name>Zn(2+)</name>
        <dbReference type="ChEBI" id="CHEBI:29105"/>
    </ligand>
</feature>
<dbReference type="InterPro" id="IPR019489">
    <property type="entry name" value="Clp_ATPase_C"/>
</dbReference>
<dbReference type="GO" id="GO:0005524">
    <property type="term" value="F:ATP binding"/>
    <property type="evidence" value="ECO:0007669"/>
    <property type="project" value="UniProtKB-KW"/>
</dbReference>
<feature type="domain" description="ClpX-type ZB" evidence="8">
    <location>
        <begin position="1"/>
        <end position="50"/>
    </location>
</feature>
<proteinExistence type="inferred from homology"/>
<keyword evidence="3 6" id="KW-0862">Zinc</keyword>
<dbReference type="InterPro" id="IPR010603">
    <property type="entry name" value="Znf_CppX_C4"/>
</dbReference>
<feature type="compositionally biased region" description="Polar residues" evidence="7">
    <location>
        <begin position="431"/>
        <end position="446"/>
    </location>
</feature>
<dbReference type="PANTHER" id="PTHR48102:SF7">
    <property type="entry name" value="ATP-DEPENDENT CLP PROTEASE ATP-BINDING SUBUNIT CLPX-LIKE, MITOCHONDRIAL"/>
    <property type="match status" value="1"/>
</dbReference>
<dbReference type="GO" id="GO:0006508">
    <property type="term" value="P:proteolysis"/>
    <property type="evidence" value="ECO:0007669"/>
    <property type="project" value="UniProtKB-KW"/>
</dbReference>
<name>A0ABV7T6C5_9GAMM</name>
<evidence type="ECO:0000259" key="8">
    <source>
        <dbReference type="PROSITE" id="PS51902"/>
    </source>
</evidence>
<dbReference type="InterPro" id="IPR003593">
    <property type="entry name" value="AAA+_ATPase"/>
</dbReference>
<dbReference type="NCBIfam" id="NF003745">
    <property type="entry name" value="PRK05342.1"/>
    <property type="match status" value="1"/>
</dbReference>
<keyword evidence="5 6" id="KW-0143">Chaperone</keyword>
<dbReference type="GO" id="GO:0008233">
    <property type="term" value="F:peptidase activity"/>
    <property type="evidence" value="ECO:0007669"/>
    <property type="project" value="UniProtKB-KW"/>
</dbReference>
<feature type="binding site" evidence="6">
    <location>
        <position position="31"/>
    </location>
    <ligand>
        <name>Zn(2+)</name>
        <dbReference type="ChEBI" id="CHEBI:29105"/>
    </ligand>
</feature>
<dbReference type="InterPro" id="IPR027417">
    <property type="entry name" value="P-loop_NTPase"/>
</dbReference>
<reference evidence="10" key="1">
    <citation type="journal article" date="2019" name="Int. J. Syst. Evol. Microbiol.">
        <title>The Global Catalogue of Microorganisms (GCM) 10K type strain sequencing project: providing services to taxonomists for standard genome sequencing and annotation.</title>
        <authorList>
            <consortium name="The Broad Institute Genomics Platform"/>
            <consortium name="The Broad Institute Genome Sequencing Center for Infectious Disease"/>
            <person name="Wu L."/>
            <person name="Ma J."/>
        </authorList>
    </citation>
    <scope>NUCLEOTIDE SEQUENCE [LARGE SCALE GENOMIC DNA]</scope>
    <source>
        <strain evidence="10">KCTC 42447</strain>
    </source>
</reference>
<dbReference type="Gene3D" id="3.40.50.300">
    <property type="entry name" value="P-loop containing nucleotide triphosphate hydrolases"/>
    <property type="match status" value="1"/>
</dbReference>
<evidence type="ECO:0000256" key="5">
    <source>
        <dbReference type="ARBA" id="ARBA00023186"/>
    </source>
</evidence>
<dbReference type="InterPro" id="IPR003959">
    <property type="entry name" value="ATPase_AAA_core"/>
</dbReference>
<dbReference type="InterPro" id="IPR038366">
    <property type="entry name" value="Znf_CppX_C4_sf"/>
</dbReference>
<feature type="binding site" evidence="6">
    <location>
        <position position="34"/>
    </location>
    <ligand>
        <name>Zn(2+)</name>
        <dbReference type="ChEBI" id="CHEBI:29105"/>
    </ligand>
</feature>
<protein>
    <submittedName>
        <fullName evidence="9">ATP-dependent Clp protease ATP-binding subunit ClpX</fullName>
    </submittedName>
</protein>
<evidence type="ECO:0000256" key="4">
    <source>
        <dbReference type="ARBA" id="ARBA00022840"/>
    </source>
</evidence>
<keyword evidence="9" id="KW-0645">Protease</keyword>
<keyword evidence="2" id="KW-0547">Nucleotide-binding</keyword>
<sequence length="446" mass="48533">MADTENPCCSFCGAEKSATVPLIAGNDGRICEACVKLAHQVVNSWGQRRKSQELAPQLRTPAEYKKHLDESVIGQEEAKETLSVAVYNHYLRLLNCDRDPVCHLSEEVELEKSNILMAGPSGTGKTLLVRTLARILGVPFASADATTLTQAGYVGDDVDSIIARLLDAADGDVQQAQWGIVYIDEVDKLARRSGGGTAVRDISGEGVQQALLKMVEGSEMRISKSGRRNEQNEEQVIDTRNILFIAGGAFPGLEALVSSRLQPKDTSIGFHTAPKQKAPSINELLSSLLPDDLHEFGLIPEFIGRFPIITFLQELDHATLLRILTEPRNALVKQYKQLFAYQGVTLEITDAALDYIADQALTRKTGARGLRAVLEGALQKTMFDMPSMPGLRACTLDLAEQEGGVQRLTVATRIAEPGDEDDASFSMPSPEESTAQAKLTAELSQR</sequence>
<dbReference type="InterPro" id="IPR059188">
    <property type="entry name" value="Znf_CLPX-like"/>
</dbReference>
<evidence type="ECO:0000313" key="10">
    <source>
        <dbReference type="Proteomes" id="UP001595630"/>
    </source>
</evidence>
<evidence type="ECO:0000256" key="6">
    <source>
        <dbReference type="PROSITE-ProRule" id="PRU01250"/>
    </source>
</evidence>
<dbReference type="SMART" id="SM01086">
    <property type="entry name" value="ClpB_D2-small"/>
    <property type="match status" value="1"/>
</dbReference>
<dbReference type="SMART" id="SM00382">
    <property type="entry name" value="AAA"/>
    <property type="match status" value="1"/>
</dbReference>
<dbReference type="NCBIfam" id="TIGR00382">
    <property type="entry name" value="clpX"/>
    <property type="match status" value="1"/>
</dbReference>
<dbReference type="Pfam" id="PF07724">
    <property type="entry name" value="AAA_2"/>
    <property type="match status" value="1"/>
</dbReference>
<dbReference type="Proteomes" id="UP001595630">
    <property type="component" value="Unassembled WGS sequence"/>
</dbReference>
<dbReference type="SMART" id="SM00994">
    <property type="entry name" value="zf-C4_ClpX"/>
    <property type="match status" value="1"/>
</dbReference>
<evidence type="ECO:0000256" key="2">
    <source>
        <dbReference type="ARBA" id="ARBA00022741"/>
    </source>
</evidence>
<dbReference type="InterPro" id="IPR050052">
    <property type="entry name" value="ATP-dep_Clp_protease_ClpX"/>
</dbReference>
<dbReference type="InterPro" id="IPR004487">
    <property type="entry name" value="Clp_protease_ATP-bd_su_ClpX"/>
</dbReference>